<sequence>MAKRIRTTRALKRRLIQVVQCYQYFMVQVDLPVLADIAGLLMSDDSFDLMYFPVSSGFPPGSCGHATDDGDKVIPFILDVTITAEEATLVNSEEAARNGIGREERANRVVEWLKAQDNHDSGSSTVCHTALPLGSAPADEVTTDHGHNVLCSANRFVTDKSPTKKDLRMALRKHDLVANRHV</sequence>
<dbReference type="EMBL" id="JABANP010000290">
    <property type="protein sequence ID" value="KAF4684845.1"/>
    <property type="molecule type" value="Genomic_DNA"/>
</dbReference>
<evidence type="ECO:0000256" key="1">
    <source>
        <dbReference type="SAM" id="Phobius"/>
    </source>
</evidence>
<dbReference type="OrthoDB" id="365359at2759"/>
<gene>
    <name evidence="2" type="ORF">FOZ60_007255</name>
</gene>
<keyword evidence="1" id="KW-0472">Membrane</keyword>
<protein>
    <submittedName>
        <fullName evidence="2">Uncharacterized protein</fullName>
    </submittedName>
</protein>
<comment type="caution">
    <text evidence="2">The sequence shown here is derived from an EMBL/GenBank/DDBJ whole genome shotgun (WGS) entry which is preliminary data.</text>
</comment>
<reference evidence="2 3" key="1">
    <citation type="submission" date="2020-04" db="EMBL/GenBank/DDBJ databases">
        <title>Perkinsus olseni comparative genomics.</title>
        <authorList>
            <person name="Bogema D.R."/>
        </authorList>
    </citation>
    <scope>NUCLEOTIDE SEQUENCE [LARGE SCALE GENOMIC DNA]</scope>
    <source>
        <strain evidence="2">00978-12</strain>
    </source>
</reference>
<proteinExistence type="predicted"/>
<organism evidence="2 3">
    <name type="scientific">Perkinsus olseni</name>
    <name type="common">Perkinsus atlanticus</name>
    <dbReference type="NCBI Taxonomy" id="32597"/>
    <lineage>
        <taxon>Eukaryota</taxon>
        <taxon>Sar</taxon>
        <taxon>Alveolata</taxon>
        <taxon>Perkinsozoa</taxon>
        <taxon>Perkinsea</taxon>
        <taxon>Perkinsida</taxon>
        <taxon>Perkinsidae</taxon>
        <taxon>Perkinsus</taxon>
    </lineage>
</organism>
<evidence type="ECO:0000313" key="3">
    <source>
        <dbReference type="Proteomes" id="UP000541610"/>
    </source>
</evidence>
<accession>A0A7J6NM14</accession>
<feature type="transmembrane region" description="Helical" evidence="1">
    <location>
        <begin position="21"/>
        <end position="42"/>
    </location>
</feature>
<keyword evidence="1" id="KW-0812">Transmembrane</keyword>
<keyword evidence="1" id="KW-1133">Transmembrane helix</keyword>
<dbReference type="Proteomes" id="UP000541610">
    <property type="component" value="Unassembled WGS sequence"/>
</dbReference>
<evidence type="ECO:0000313" key="2">
    <source>
        <dbReference type="EMBL" id="KAF4684845.1"/>
    </source>
</evidence>
<name>A0A7J6NM14_PEROL</name>
<dbReference type="AlphaFoldDB" id="A0A7J6NM14"/>